<reference evidence="1 2" key="1">
    <citation type="submission" date="2020-08" db="EMBL/GenBank/DDBJ databases">
        <title>Genomic Encyclopedia of Type Strains, Phase III (KMG-III): the genomes of soil and plant-associated and newly described type strains.</title>
        <authorList>
            <person name="Whitman W."/>
        </authorList>
    </citation>
    <scope>NUCLEOTIDE SEQUENCE [LARGE SCALE GENOMIC DNA]</scope>
    <source>
        <strain evidence="1 2">CECT 8571</strain>
    </source>
</reference>
<dbReference type="GO" id="GO:0003677">
    <property type="term" value="F:DNA binding"/>
    <property type="evidence" value="ECO:0007669"/>
    <property type="project" value="UniProtKB-KW"/>
</dbReference>
<dbReference type="AlphaFoldDB" id="A0A839UKM2"/>
<dbReference type="Proteomes" id="UP000559987">
    <property type="component" value="Unassembled WGS sequence"/>
</dbReference>
<sequence length="95" mass="10534">MAIEIVYRVLKRNGEQAGEYMDKKLADAHDQRLDCVYTIVDLISEEDTGLTESAIEALAERLIDNRQDLMSALKKVKDLPQAEPESNVASLAQAG</sequence>
<evidence type="ECO:0000313" key="1">
    <source>
        <dbReference type="EMBL" id="MBB3168674.1"/>
    </source>
</evidence>
<protein>
    <submittedName>
        <fullName evidence="1">DsDNA-binding SOS-regulon protein</fullName>
    </submittedName>
</protein>
<comment type="caution">
    <text evidence="1">The sequence shown here is derived from an EMBL/GenBank/DDBJ whole genome shotgun (WGS) entry which is preliminary data.</text>
</comment>
<gene>
    <name evidence="1" type="ORF">FHS30_001858</name>
</gene>
<dbReference type="RefSeq" id="WP_183910135.1">
    <property type="nucleotide sequence ID" value="NZ_JACHXZ010000002.1"/>
</dbReference>
<dbReference type="Gene3D" id="1.10.10.710">
    <property type="entry name" value="PSPTO_1197 like"/>
    <property type="match status" value="1"/>
</dbReference>
<dbReference type="EMBL" id="JACHXZ010000002">
    <property type="protein sequence ID" value="MBB3168674.1"/>
    <property type="molecule type" value="Genomic_DNA"/>
</dbReference>
<dbReference type="Pfam" id="PF07130">
    <property type="entry name" value="YebG"/>
    <property type="match status" value="1"/>
</dbReference>
<organism evidence="1 2">
    <name type="scientific">Simiduia aestuariiviva</name>
    <dbReference type="NCBI Taxonomy" id="1510459"/>
    <lineage>
        <taxon>Bacteria</taxon>
        <taxon>Pseudomonadati</taxon>
        <taxon>Pseudomonadota</taxon>
        <taxon>Gammaproteobacteria</taxon>
        <taxon>Cellvibrionales</taxon>
        <taxon>Cellvibrionaceae</taxon>
        <taxon>Simiduia</taxon>
    </lineage>
</organism>
<accession>A0A839UKM2</accession>
<proteinExistence type="predicted"/>
<name>A0A839UKM2_9GAMM</name>
<keyword evidence="2" id="KW-1185">Reference proteome</keyword>
<dbReference type="InterPro" id="IPR038627">
    <property type="entry name" value="YebG-like_sf"/>
</dbReference>
<keyword evidence="1" id="KW-0238">DNA-binding</keyword>
<evidence type="ECO:0000313" key="2">
    <source>
        <dbReference type="Proteomes" id="UP000559987"/>
    </source>
</evidence>
<dbReference type="InterPro" id="IPR009813">
    <property type="entry name" value="Uncharacterised_YebG"/>
</dbReference>